<sequence length="55" mass="5767">MWWVAAGLVGWCASAPLVAVSTGRMLRRRSPGTAVDELVCVPAAWTADRLDPAGA</sequence>
<organism evidence="1 2">
    <name type="scientific">Klenkia brasiliensis</name>
    <dbReference type="NCBI Taxonomy" id="333142"/>
    <lineage>
        <taxon>Bacteria</taxon>
        <taxon>Bacillati</taxon>
        <taxon>Actinomycetota</taxon>
        <taxon>Actinomycetes</taxon>
        <taxon>Geodermatophilales</taxon>
        <taxon>Geodermatophilaceae</taxon>
        <taxon>Klenkia</taxon>
    </lineage>
</organism>
<accession>A0A1G7MVN7</accession>
<proteinExistence type="predicted"/>
<protein>
    <submittedName>
        <fullName evidence="1">Uncharacterized protein</fullName>
    </submittedName>
</protein>
<evidence type="ECO:0000313" key="1">
    <source>
        <dbReference type="EMBL" id="SDF65189.1"/>
    </source>
</evidence>
<keyword evidence="2" id="KW-1185">Reference proteome</keyword>
<dbReference type="EMBL" id="FNCF01000001">
    <property type="protein sequence ID" value="SDF65189.1"/>
    <property type="molecule type" value="Genomic_DNA"/>
</dbReference>
<name>A0A1G7MVN7_9ACTN</name>
<dbReference type="Proteomes" id="UP000198863">
    <property type="component" value="Unassembled WGS sequence"/>
</dbReference>
<reference evidence="2" key="1">
    <citation type="submission" date="2016-10" db="EMBL/GenBank/DDBJ databases">
        <authorList>
            <person name="Varghese N."/>
            <person name="Submissions S."/>
        </authorList>
    </citation>
    <scope>NUCLEOTIDE SEQUENCE [LARGE SCALE GENOMIC DNA]</scope>
    <source>
        <strain evidence="2">DSM 44526</strain>
    </source>
</reference>
<evidence type="ECO:0000313" key="2">
    <source>
        <dbReference type="Proteomes" id="UP000198863"/>
    </source>
</evidence>
<dbReference type="AlphaFoldDB" id="A0A1G7MVN7"/>
<gene>
    <name evidence="1" type="ORF">SAMN05660324_0780</name>
</gene>